<comment type="similarity">
    <text evidence="1">Belongs to the UPF0398 family.</text>
</comment>
<accession>A0ABW2K3P7</accession>
<name>A0ABW2K3P7_9BACI</name>
<evidence type="ECO:0000256" key="1">
    <source>
        <dbReference type="HAMAP-Rule" id="MF_01575"/>
    </source>
</evidence>
<dbReference type="HAMAP" id="MF_01575">
    <property type="entry name" value="UPF0398"/>
    <property type="match status" value="1"/>
</dbReference>
<keyword evidence="3" id="KW-1185">Reference proteome</keyword>
<comment type="caution">
    <text evidence="2">The sequence shown here is derived from an EMBL/GenBank/DDBJ whole genome shotgun (WGS) entry which is preliminary data.</text>
</comment>
<reference evidence="3" key="1">
    <citation type="journal article" date="2019" name="Int. J. Syst. Evol. Microbiol.">
        <title>The Global Catalogue of Microorganisms (GCM) 10K type strain sequencing project: providing services to taxonomists for standard genome sequencing and annotation.</title>
        <authorList>
            <consortium name="The Broad Institute Genomics Platform"/>
            <consortium name="The Broad Institute Genome Sequencing Center for Infectious Disease"/>
            <person name="Wu L."/>
            <person name="Ma J."/>
        </authorList>
    </citation>
    <scope>NUCLEOTIDE SEQUENCE [LARGE SCALE GENOMIC DNA]</scope>
    <source>
        <strain evidence="3">CCUG 73951</strain>
    </source>
</reference>
<dbReference type="PANTHER" id="PTHR38440">
    <property type="entry name" value="UPF0398 PROTEIN YPSA"/>
    <property type="match status" value="1"/>
</dbReference>
<evidence type="ECO:0000313" key="3">
    <source>
        <dbReference type="Proteomes" id="UP001596494"/>
    </source>
</evidence>
<organism evidence="2 3">
    <name type="scientific">Halobacillus campisalis</name>
    <dbReference type="NCBI Taxonomy" id="435909"/>
    <lineage>
        <taxon>Bacteria</taxon>
        <taxon>Bacillati</taxon>
        <taxon>Bacillota</taxon>
        <taxon>Bacilli</taxon>
        <taxon>Bacillales</taxon>
        <taxon>Bacillaceae</taxon>
        <taxon>Halobacillus</taxon>
    </lineage>
</organism>
<dbReference type="SUPFAM" id="SSF102405">
    <property type="entry name" value="MCP/YpsA-like"/>
    <property type="match status" value="1"/>
</dbReference>
<gene>
    <name evidence="2" type="ORF">ACFQMN_07165</name>
</gene>
<dbReference type="Proteomes" id="UP001596494">
    <property type="component" value="Unassembled WGS sequence"/>
</dbReference>
<dbReference type="Gene3D" id="3.40.50.450">
    <property type="match status" value="1"/>
</dbReference>
<dbReference type="Pfam" id="PF06908">
    <property type="entry name" value="YpsA"/>
    <property type="match status" value="1"/>
</dbReference>
<dbReference type="PIRSF" id="PIRSF021290">
    <property type="entry name" value="DUF1273"/>
    <property type="match status" value="1"/>
</dbReference>
<dbReference type="RefSeq" id="WP_289214277.1">
    <property type="nucleotide sequence ID" value="NZ_JAPVRC010000001.1"/>
</dbReference>
<evidence type="ECO:0000313" key="2">
    <source>
        <dbReference type="EMBL" id="MFC7320656.1"/>
    </source>
</evidence>
<sequence>MKTIVVSGYKPMELGIFKEDDPKVDIIKSALRKRLISFIDEGLEWILISGQMGVELWTGEVVLDLKEEYDIKLGILPPFINQQTRWPEMLQHAYEMLCEQADFYKPIYDKEYEGPYQFRAKDQFLVEHSEGCLLLYDEETDGSPKYFLKLVDSYREHHDYPLLYITPFDLEETAEEIRMADPDLWNQ</sequence>
<dbReference type="PANTHER" id="PTHR38440:SF1">
    <property type="entry name" value="UPF0398 PROTEIN SPR0331"/>
    <property type="match status" value="1"/>
</dbReference>
<proteinExistence type="inferred from homology"/>
<dbReference type="EMBL" id="JBHTBY010000006">
    <property type="protein sequence ID" value="MFC7320656.1"/>
    <property type="molecule type" value="Genomic_DNA"/>
</dbReference>
<dbReference type="InterPro" id="IPR010697">
    <property type="entry name" value="YspA"/>
</dbReference>
<protein>
    <recommendedName>
        <fullName evidence="1">UPF0398 protein ACFQMN_07165</fullName>
    </recommendedName>
</protein>
<dbReference type="NCBIfam" id="NF010181">
    <property type="entry name" value="PRK13660.1"/>
    <property type="match status" value="1"/>
</dbReference>